<keyword evidence="2" id="KW-0813">Transport</keyword>
<evidence type="ECO:0000259" key="4">
    <source>
        <dbReference type="Pfam" id="PF00496"/>
    </source>
</evidence>
<dbReference type="Proteomes" id="UP001164718">
    <property type="component" value="Chromosome"/>
</dbReference>
<dbReference type="GO" id="GO:1904680">
    <property type="term" value="F:peptide transmembrane transporter activity"/>
    <property type="evidence" value="ECO:0007669"/>
    <property type="project" value="TreeGrafter"/>
</dbReference>
<dbReference type="AlphaFoldDB" id="A0A9E8LZ14"/>
<evidence type="ECO:0000256" key="2">
    <source>
        <dbReference type="ARBA" id="ARBA00022448"/>
    </source>
</evidence>
<gene>
    <name evidence="5" type="ORF">OE104_12150</name>
</gene>
<dbReference type="PANTHER" id="PTHR30290">
    <property type="entry name" value="PERIPLASMIC BINDING COMPONENT OF ABC TRANSPORTER"/>
    <property type="match status" value="1"/>
</dbReference>
<sequence>MSFLFIFGILVACSNNDESSSDSDGEGEAETESVLVGAMDTAPTGQFNPIFYEEAYEANILSFTHESLLTQNDQLEFEPLLAESWEFNEDHSSVTFKLREDVYWHDGEQFTADDVVFTYKAIADPDYIAAGGVRTSYVEKLVGAEAYMNGETDEFPGVVAEDDFTVTFNFLEPNVIALADASFPIIPEHVFKDIPVSEMPSAEESLQPNKVIGTGPYKFTDMIEGQEYHLTKNENYWQGEPQIETVIWKVVNQDIILSLLETGEIDFVADPNGFQAADYDTVDAMDHVQIIEQTDFGYQILGFIHNFRTEEDIANGVIDPDNFVPNEKLANKNVRQAIAFAIDRQQIIDGLLHGKGQVINSPIAQQFEYFDDENPEQYEFDPEKAKQLLDEAGYVDVNDDGFREDPDGNEWVLNMAYPKGNVIREKSAPIIEEMLEAVGININLLQPLDMKAYVDELTNNTEWDLYLLGWSLSTTDPDPSGLWTADDAYNFGRWNNEEADALVKKAITPPDAFDSEFRKQVYSDWQVMFQDDLPALILYVKNTLYAYNTRLQGVDPSPASFLNDVHKWYLVSEE</sequence>
<evidence type="ECO:0000313" key="6">
    <source>
        <dbReference type="Proteomes" id="UP001164718"/>
    </source>
</evidence>
<accession>A0A9E8LZ14</accession>
<comment type="similarity">
    <text evidence="1">Belongs to the bacterial solute-binding protein 5 family.</text>
</comment>
<reference evidence="5" key="1">
    <citation type="submission" date="2022-09" db="EMBL/GenBank/DDBJ databases">
        <title>Complete Genomes of Fervidibacillus albus and Fervidibacillus halotolerans isolated from tidal flat sediments.</title>
        <authorList>
            <person name="Kwon K.K."/>
            <person name="Yang S.-H."/>
            <person name="Park M.J."/>
            <person name="Oh H.-M."/>
        </authorList>
    </citation>
    <scope>NUCLEOTIDE SEQUENCE</scope>
    <source>
        <strain evidence="5">MEBiC13591</strain>
    </source>
</reference>
<dbReference type="Gene3D" id="3.90.76.10">
    <property type="entry name" value="Dipeptide-binding Protein, Domain 1"/>
    <property type="match status" value="1"/>
</dbReference>
<evidence type="ECO:0000256" key="1">
    <source>
        <dbReference type="ARBA" id="ARBA00005695"/>
    </source>
</evidence>
<dbReference type="CDD" id="cd08514">
    <property type="entry name" value="PBP2_AppA_like"/>
    <property type="match status" value="1"/>
</dbReference>
<dbReference type="SUPFAM" id="SSF53850">
    <property type="entry name" value="Periplasmic binding protein-like II"/>
    <property type="match status" value="1"/>
</dbReference>
<proteinExistence type="inferred from homology"/>
<dbReference type="PIRSF" id="PIRSF002741">
    <property type="entry name" value="MppA"/>
    <property type="match status" value="1"/>
</dbReference>
<dbReference type="InterPro" id="IPR039424">
    <property type="entry name" value="SBP_5"/>
</dbReference>
<keyword evidence="3" id="KW-0732">Signal</keyword>
<evidence type="ECO:0000256" key="3">
    <source>
        <dbReference type="ARBA" id="ARBA00022729"/>
    </source>
</evidence>
<dbReference type="Gene3D" id="3.10.105.10">
    <property type="entry name" value="Dipeptide-binding Protein, Domain 3"/>
    <property type="match status" value="1"/>
</dbReference>
<dbReference type="KEGG" id="faf:OE104_12150"/>
<dbReference type="InterPro" id="IPR000914">
    <property type="entry name" value="SBP_5_dom"/>
</dbReference>
<dbReference type="Pfam" id="PF00496">
    <property type="entry name" value="SBP_bac_5"/>
    <property type="match status" value="1"/>
</dbReference>
<dbReference type="InterPro" id="IPR030678">
    <property type="entry name" value="Peptide/Ni-bd"/>
</dbReference>
<keyword evidence="6" id="KW-1185">Reference proteome</keyword>
<dbReference type="GO" id="GO:0043190">
    <property type="term" value="C:ATP-binding cassette (ABC) transporter complex"/>
    <property type="evidence" value="ECO:0007669"/>
    <property type="project" value="InterPro"/>
</dbReference>
<evidence type="ECO:0000313" key="5">
    <source>
        <dbReference type="EMBL" id="WAA11349.1"/>
    </source>
</evidence>
<dbReference type="EMBL" id="CP106878">
    <property type="protein sequence ID" value="WAA11349.1"/>
    <property type="molecule type" value="Genomic_DNA"/>
</dbReference>
<protein>
    <submittedName>
        <fullName evidence="5">Peptide-binding protein</fullName>
    </submittedName>
</protein>
<dbReference type="PANTHER" id="PTHR30290:SF9">
    <property type="entry name" value="OLIGOPEPTIDE-BINDING PROTEIN APPA"/>
    <property type="match status" value="1"/>
</dbReference>
<organism evidence="5 6">
    <name type="scientific">Fervidibacillus albus</name>
    <dbReference type="NCBI Taxonomy" id="2980026"/>
    <lineage>
        <taxon>Bacteria</taxon>
        <taxon>Bacillati</taxon>
        <taxon>Bacillota</taxon>
        <taxon>Bacilli</taxon>
        <taxon>Bacillales</taxon>
        <taxon>Bacillaceae</taxon>
        <taxon>Fervidibacillus</taxon>
    </lineage>
</organism>
<feature type="domain" description="Solute-binding protein family 5" evidence="4">
    <location>
        <begin position="76"/>
        <end position="481"/>
    </location>
</feature>
<name>A0A9E8LZ14_9BACI</name>
<dbReference type="GO" id="GO:0042597">
    <property type="term" value="C:periplasmic space"/>
    <property type="evidence" value="ECO:0007669"/>
    <property type="project" value="UniProtKB-ARBA"/>
</dbReference>
<dbReference type="GO" id="GO:0015833">
    <property type="term" value="P:peptide transport"/>
    <property type="evidence" value="ECO:0007669"/>
    <property type="project" value="TreeGrafter"/>
</dbReference>
<dbReference type="Gene3D" id="3.40.190.10">
    <property type="entry name" value="Periplasmic binding protein-like II"/>
    <property type="match status" value="1"/>
</dbReference>